<evidence type="ECO:0000313" key="3">
    <source>
        <dbReference type="EMBL" id="MBB3677839.1"/>
    </source>
</evidence>
<dbReference type="PANTHER" id="PTHR40765:SF2">
    <property type="entry name" value="ESX-2 SECRETION SYSTEM ATPASE ECCB2"/>
    <property type="match status" value="1"/>
</dbReference>
<feature type="region of interest" description="Disordered" evidence="1">
    <location>
        <begin position="310"/>
        <end position="338"/>
    </location>
</feature>
<evidence type="ECO:0000313" key="6">
    <source>
        <dbReference type="Proteomes" id="UP000580718"/>
    </source>
</evidence>
<evidence type="ECO:0000256" key="1">
    <source>
        <dbReference type="SAM" id="MobiDB-lite"/>
    </source>
</evidence>
<dbReference type="InterPro" id="IPR007795">
    <property type="entry name" value="T7SS_EccB"/>
</dbReference>
<sequence>MASRRDLFQSYQFMVRRVIAGMVLRETDPVQDPLRRLVGAVFGGVMVTVLTLAVVGVIGVLRPGGNTSWQDGGRVVVEEETGARFVWLPDADGESRLHPVTDFASAALLAGSTTVVQVSADSLDDVPRGPRLGIPGAPDSLPPADRVLGSPWTLCSLPAETVSGETVPNTALVVGQGTSRGAAVGEDAVLVRDVEQGTLHVVLGGHQFPVPPSAEPAVLEGLALRTEPVLPVGTAWLSALPAGEQLAPQPVPGQGGASAVLPGAVVGQVRFVAAGDERQYYQVAVDRVVEITEVQARLLLADPTTRATAYGGQLPTELPLSPAEAAAAPRTELPEAQPTDPPATLFEVADADPADQTLCASFSAATAGEEDAVPQVTVQAAVDGVETAAVTQRRTQDGVVLADRVVVRPGWGTLVESVTAPGAAGGTLTLVTDEGIRYPLPSERVAAVLGYGGVEPVRLPASLVARVPAGPALDVADARLPG</sequence>
<dbReference type="OrthoDB" id="3847604at2"/>
<organism evidence="4 5">
    <name type="scientific">Modestobacter versicolor</name>
    <dbReference type="NCBI Taxonomy" id="429133"/>
    <lineage>
        <taxon>Bacteria</taxon>
        <taxon>Bacillati</taxon>
        <taxon>Actinomycetota</taxon>
        <taxon>Actinomycetes</taxon>
        <taxon>Geodermatophilales</taxon>
        <taxon>Geodermatophilaceae</taxon>
        <taxon>Modestobacter</taxon>
    </lineage>
</organism>
<feature type="transmembrane region" description="Helical" evidence="2">
    <location>
        <begin position="37"/>
        <end position="61"/>
    </location>
</feature>
<keyword evidence="2" id="KW-0472">Membrane</keyword>
<dbReference type="RefSeq" id="WP_110550288.1">
    <property type="nucleotide sequence ID" value="NZ_JACIBU010000001.1"/>
</dbReference>
<feature type="compositionally biased region" description="Low complexity" evidence="1">
    <location>
        <begin position="314"/>
        <end position="336"/>
    </location>
</feature>
<protein>
    <submittedName>
        <fullName evidence="4">Type VII secretion protein EccB</fullName>
    </submittedName>
</protein>
<dbReference type="NCBIfam" id="TIGR03919">
    <property type="entry name" value="T7SS_EccB"/>
    <property type="match status" value="1"/>
</dbReference>
<name>A0A323VFB8_9ACTN</name>
<dbReference type="EMBL" id="QKNV01000003">
    <property type="protein sequence ID" value="PZA23345.1"/>
    <property type="molecule type" value="Genomic_DNA"/>
</dbReference>
<proteinExistence type="predicted"/>
<evidence type="ECO:0000256" key="2">
    <source>
        <dbReference type="SAM" id="Phobius"/>
    </source>
</evidence>
<reference evidence="4 5" key="1">
    <citation type="submission" date="2018-06" db="EMBL/GenBank/DDBJ databases">
        <title>Draft genome sequence of Modestobacter versicolor CP153-2.</title>
        <authorList>
            <person name="Gundlapally S.R."/>
        </authorList>
    </citation>
    <scope>NUCLEOTIDE SEQUENCE [LARGE SCALE GENOMIC DNA]</scope>
    <source>
        <strain evidence="4 5">CP153-2</strain>
    </source>
</reference>
<evidence type="ECO:0000313" key="5">
    <source>
        <dbReference type="Proteomes" id="UP000247602"/>
    </source>
</evidence>
<dbReference type="EMBL" id="JACIBU010000001">
    <property type="protein sequence ID" value="MBB3677839.1"/>
    <property type="molecule type" value="Genomic_DNA"/>
</dbReference>
<dbReference type="Proteomes" id="UP000247602">
    <property type="component" value="Unassembled WGS sequence"/>
</dbReference>
<dbReference type="Pfam" id="PF05108">
    <property type="entry name" value="T7SS_ESX1_EccB"/>
    <property type="match status" value="1"/>
</dbReference>
<reference evidence="3 6" key="2">
    <citation type="submission" date="2020-08" db="EMBL/GenBank/DDBJ databases">
        <title>Sequencing the genomes of 1000 actinobacteria strains.</title>
        <authorList>
            <person name="Klenk H.-P."/>
        </authorList>
    </citation>
    <scope>NUCLEOTIDE SEQUENCE [LARGE SCALE GENOMIC DNA]</scope>
    <source>
        <strain evidence="3 6">DSM 16678</strain>
    </source>
</reference>
<accession>A0A323VFB8</accession>
<keyword evidence="2" id="KW-0812">Transmembrane</keyword>
<evidence type="ECO:0000313" key="4">
    <source>
        <dbReference type="EMBL" id="PZA23345.1"/>
    </source>
</evidence>
<comment type="caution">
    <text evidence="4">The sequence shown here is derived from an EMBL/GenBank/DDBJ whole genome shotgun (WGS) entry which is preliminary data.</text>
</comment>
<gene>
    <name evidence="4" type="primary">eccB</name>
    <name evidence="4" type="ORF">DMO24_00415</name>
    <name evidence="3" type="ORF">FHX36_003574</name>
</gene>
<dbReference type="GO" id="GO:0005576">
    <property type="term" value="C:extracellular region"/>
    <property type="evidence" value="ECO:0007669"/>
    <property type="project" value="TreeGrafter"/>
</dbReference>
<keyword evidence="5" id="KW-1185">Reference proteome</keyword>
<dbReference type="Gene3D" id="3.30.2390.20">
    <property type="entry name" value="Type VII secretion system EccB, repeat 1 domain"/>
    <property type="match status" value="1"/>
</dbReference>
<dbReference type="AlphaFoldDB" id="A0A323VFB8"/>
<dbReference type="Proteomes" id="UP000580718">
    <property type="component" value="Unassembled WGS sequence"/>
</dbReference>
<dbReference type="InterPro" id="IPR044857">
    <property type="entry name" value="T7SS_EccB_R1"/>
</dbReference>
<keyword evidence="2" id="KW-1133">Transmembrane helix</keyword>
<dbReference type="PANTHER" id="PTHR40765">
    <property type="entry name" value="ESX-2 SECRETION SYSTEM ATPASE ECCB2"/>
    <property type="match status" value="1"/>
</dbReference>